<dbReference type="PANTHER" id="PTHR34322">
    <property type="entry name" value="TRANSPOSASE, Y1_TNP DOMAIN-CONTAINING"/>
    <property type="match status" value="1"/>
</dbReference>
<dbReference type="Pfam" id="PF01797">
    <property type="entry name" value="Y1_Tnp"/>
    <property type="match status" value="1"/>
</dbReference>
<dbReference type="SMART" id="SM01321">
    <property type="entry name" value="Y1_Tnp"/>
    <property type="match status" value="1"/>
</dbReference>
<dbReference type="Gene3D" id="3.30.70.1290">
    <property type="entry name" value="Transposase IS200-like"/>
    <property type="match status" value="1"/>
</dbReference>
<name>A0A1V1NVT7_9BACT</name>
<organism evidence="2 3">
    <name type="scientific">Candidatus Magnetoglobus multicellularis str. Araruama</name>
    <dbReference type="NCBI Taxonomy" id="890399"/>
    <lineage>
        <taxon>Bacteria</taxon>
        <taxon>Pseudomonadati</taxon>
        <taxon>Thermodesulfobacteriota</taxon>
        <taxon>Desulfobacteria</taxon>
        <taxon>Desulfobacterales</taxon>
        <taxon>Desulfobacteraceae</taxon>
        <taxon>Candidatus Magnetoglobus</taxon>
    </lineage>
</organism>
<feature type="domain" description="Transposase IS200-like" evidence="1">
    <location>
        <begin position="9"/>
        <end position="125"/>
    </location>
</feature>
<dbReference type="Proteomes" id="UP000189670">
    <property type="component" value="Unassembled WGS sequence"/>
</dbReference>
<evidence type="ECO:0000313" key="2">
    <source>
        <dbReference type="EMBL" id="ETR66722.1"/>
    </source>
</evidence>
<evidence type="ECO:0000259" key="1">
    <source>
        <dbReference type="SMART" id="SM01321"/>
    </source>
</evidence>
<dbReference type="GO" id="GO:0003677">
    <property type="term" value="F:DNA binding"/>
    <property type="evidence" value="ECO:0007669"/>
    <property type="project" value="InterPro"/>
</dbReference>
<dbReference type="GO" id="GO:0004803">
    <property type="term" value="F:transposase activity"/>
    <property type="evidence" value="ECO:0007669"/>
    <property type="project" value="InterPro"/>
</dbReference>
<gene>
    <name evidence="2" type="ORF">OMM_12431</name>
</gene>
<dbReference type="InterPro" id="IPR002686">
    <property type="entry name" value="Transposase_17"/>
</dbReference>
<sequence>MGRANRHYIPGQIWHLTHRCHKKEYLFKFSKDRHQWMKNLYVVKKNFGLTILNYMVTSNHVHLLVFDRDGKSVIPKSIQYLAGRTAQDYNNRKGRLGAFWQDRYHATAVESGQHLTKCLIYIDLNMVRANKVEHPSQWQWCGYNEIQKPRRRNVIIDYQKLIELSGFKSYDEFQSAHKSWIEHSLTSDKLKRESHWTQSIATGSQLFVKEIHSKLGIWAKSKHIEETKDGYQICEEVASYNSLFDAEKEVIEGKTA</sequence>
<dbReference type="SUPFAM" id="SSF143422">
    <property type="entry name" value="Transposase IS200-like"/>
    <property type="match status" value="1"/>
</dbReference>
<dbReference type="InterPro" id="IPR036515">
    <property type="entry name" value="Transposase_17_sf"/>
</dbReference>
<comment type="caution">
    <text evidence="2">The sequence shown here is derived from an EMBL/GenBank/DDBJ whole genome shotgun (WGS) entry which is preliminary data.</text>
</comment>
<dbReference type="PANTHER" id="PTHR34322:SF2">
    <property type="entry name" value="TRANSPOSASE IS200-LIKE DOMAIN-CONTAINING PROTEIN"/>
    <property type="match status" value="1"/>
</dbReference>
<accession>A0A1V1NVT7</accession>
<proteinExistence type="predicted"/>
<dbReference type="EMBL" id="ATBP01001791">
    <property type="protein sequence ID" value="ETR66722.1"/>
    <property type="molecule type" value="Genomic_DNA"/>
</dbReference>
<dbReference type="AlphaFoldDB" id="A0A1V1NVT7"/>
<feature type="non-terminal residue" evidence="2">
    <location>
        <position position="256"/>
    </location>
</feature>
<dbReference type="GO" id="GO:0006313">
    <property type="term" value="P:DNA transposition"/>
    <property type="evidence" value="ECO:0007669"/>
    <property type="project" value="InterPro"/>
</dbReference>
<reference evidence="3" key="1">
    <citation type="submission" date="2012-11" db="EMBL/GenBank/DDBJ databases">
        <authorList>
            <person name="Lucero-Rivera Y.E."/>
            <person name="Tovar-Ramirez D."/>
        </authorList>
    </citation>
    <scope>NUCLEOTIDE SEQUENCE [LARGE SCALE GENOMIC DNA]</scope>
    <source>
        <strain evidence="3">Araruama</strain>
    </source>
</reference>
<evidence type="ECO:0000313" key="3">
    <source>
        <dbReference type="Proteomes" id="UP000189670"/>
    </source>
</evidence>
<protein>
    <submittedName>
        <fullName evidence="2">Transposase</fullName>
    </submittedName>
</protein>